<dbReference type="EMBL" id="BLAU01000001">
    <property type="protein sequence ID" value="GET19896.1"/>
    <property type="molecule type" value="Genomic_DNA"/>
</dbReference>
<dbReference type="InterPro" id="IPR015422">
    <property type="entry name" value="PyrdxlP-dep_Trfase_small"/>
</dbReference>
<name>A0A2P8CJY7_9BACT</name>
<dbReference type="SUPFAM" id="SSF53383">
    <property type="entry name" value="PLP-dependent transferases"/>
    <property type="match status" value="1"/>
</dbReference>
<evidence type="ECO:0000256" key="3">
    <source>
        <dbReference type="ARBA" id="ARBA00022679"/>
    </source>
</evidence>
<accession>A0A2P8CJY7</accession>
<dbReference type="Gene3D" id="3.90.1150.10">
    <property type="entry name" value="Aspartate Aminotransferase, domain 1"/>
    <property type="match status" value="1"/>
</dbReference>
<keyword evidence="2 7" id="KW-0032">Aminotransferase</keyword>
<dbReference type="GO" id="GO:0030170">
    <property type="term" value="F:pyridoxal phosphate binding"/>
    <property type="evidence" value="ECO:0007669"/>
    <property type="project" value="InterPro"/>
</dbReference>
<proteinExistence type="inferred from homology"/>
<evidence type="ECO:0000256" key="1">
    <source>
        <dbReference type="ARBA" id="ARBA00001933"/>
    </source>
</evidence>
<evidence type="ECO:0000256" key="4">
    <source>
        <dbReference type="ARBA" id="ARBA00022898"/>
    </source>
</evidence>
<dbReference type="OrthoDB" id="9801052at2"/>
<evidence type="ECO:0000313" key="6">
    <source>
        <dbReference type="EMBL" id="GET19896.1"/>
    </source>
</evidence>
<dbReference type="InterPro" id="IPR050103">
    <property type="entry name" value="Class-III_PLP-dep_AT"/>
</dbReference>
<keyword evidence="9" id="KW-1185">Reference proteome</keyword>
<dbReference type="PIRSF" id="PIRSF000521">
    <property type="entry name" value="Transaminase_4ab_Lys_Orn"/>
    <property type="match status" value="1"/>
</dbReference>
<gene>
    <name evidence="6" type="primary">argD</name>
    <name evidence="7" type="ORF">CLV93_101227</name>
    <name evidence="6" type="ORF">JCM18694_01420</name>
</gene>
<dbReference type="InterPro" id="IPR015424">
    <property type="entry name" value="PyrdxlP-dep_Trfase"/>
</dbReference>
<evidence type="ECO:0000313" key="8">
    <source>
        <dbReference type="Proteomes" id="UP000240621"/>
    </source>
</evidence>
<protein>
    <submittedName>
        <fullName evidence="7">Acetylornithine aminotransferase</fullName>
    </submittedName>
</protein>
<dbReference type="InterPro" id="IPR005814">
    <property type="entry name" value="Aminotrans_3"/>
</dbReference>
<evidence type="ECO:0000256" key="5">
    <source>
        <dbReference type="RuleBase" id="RU003560"/>
    </source>
</evidence>
<reference evidence="7 8" key="1">
    <citation type="submission" date="2018-03" db="EMBL/GenBank/DDBJ databases">
        <title>Genomic Encyclopedia of Archaeal and Bacterial Type Strains, Phase II (KMG-II): from individual species to whole genera.</title>
        <authorList>
            <person name="Goeker M."/>
        </authorList>
    </citation>
    <scope>NUCLEOTIDE SEQUENCE [LARGE SCALE GENOMIC DNA]</scope>
    <source>
        <strain evidence="7 8">DSM 27267</strain>
    </source>
</reference>
<organism evidence="7 8">
    <name type="scientific">Prolixibacter denitrificans</name>
    <dbReference type="NCBI Taxonomy" id="1541063"/>
    <lineage>
        <taxon>Bacteria</taxon>
        <taxon>Pseudomonadati</taxon>
        <taxon>Bacteroidota</taxon>
        <taxon>Bacteroidia</taxon>
        <taxon>Marinilabiliales</taxon>
        <taxon>Prolixibacteraceae</taxon>
        <taxon>Prolixibacter</taxon>
    </lineage>
</organism>
<dbReference type="GO" id="GO:0008483">
    <property type="term" value="F:transaminase activity"/>
    <property type="evidence" value="ECO:0007669"/>
    <property type="project" value="UniProtKB-KW"/>
</dbReference>
<dbReference type="InterPro" id="IPR049704">
    <property type="entry name" value="Aminotrans_3_PPA_site"/>
</dbReference>
<dbReference type="FunFam" id="3.40.640.10:FF:000100">
    <property type="entry name" value="Putative acetylornithine aminotransferase"/>
    <property type="match status" value="1"/>
</dbReference>
<sequence>MELFDVYPLFDVEPVAAKGCTITDKNGVEYLDLYGGHAVISVGHSHPYYVQMLSEQLKKMGFYSNSVQNPLQRELAHKLGALSGYEDYSLFLCNSGAEANENALKLASFHTERARIVSFEKSFHGRTSAAVAVTDNPAIIAPLNDTVDRIILPLNDIEALENELMEGDVAAVIVEGIQGIGGCRVPESSFLEEAGKLCHRYGTVLILDEIQSGYGRSGKFFAHQYANVKPDLITIAKGMGNGFPVGGVLISPEFEARKGMLGTTFGGNYLACAASIAVLDIMQSEQLIENAEVVGNYLMASLAGFDKIREVRGRGLMIGLEFDEPIAEIRKKLLFEEKIFTGVTGTHTIRLLPPLTVTREQAERFLSSLKRVLG</sequence>
<comment type="cofactor">
    <cofactor evidence="1">
        <name>pyridoxal 5'-phosphate</name>
        <dbReference type="ChEBI" id="CHEBI:597326"/>
    </cofactor>
</comment>
<dbReference type="InterPro" id="IPR015421">
    <property type="entry name" value="PyrdxlP-dep_Trfase_major"/>
</dbReference>
<evidence type="ECO:0000313" key="7">
    <source>
        <dbReference type="EMBL" id="PSK85274.1"/>
    </source>
</evidence>
<dbReference type="CDD" id="cd00610">
    <property type="entry name" value="OAT_like"/>
    <property type="match status" value="1"/>
</dbReference>
<dbReference type="Gene3D" id="3.40.640.10">
    <property type="entry name" value="Type I PLP-dependent aspartate aminotransferase-like (Major domain)"/>
    <property type="match status" value="1"/>
</dbReference>
<comment type="caution">
    <text evidence="7">The sequence shown here is derived from an EMBL/GenBank/DDBJ whole genome shotgun (WGS) entry which is preliminary data.</text>
</comment>
<evidence type="ECO:0000256" key="2">
    <source>
        <dbReference type="ARBA" id="ARBA00022576"/>
    </source>
</evidence>
<dbReference type="Proteomes" id="UP000240621">
    <property type="component" value="Unassembled WGS sequence"/>
</dbReference>
<dbReference type="Proteomes" id="UP000396862">
    <property type="component" value="Unassembled WGS sequence"/>
</dbReference>
<dbReference type="PROSITE" id="PS00600">
    <property type="entry name" value="AA_TRANSFER_CLASS_3"/>
    <property type="match status" value="1"/>
</dbReference>
<dbReference type="PANTHER" id="PTHR11986">
    <property type="entry name" value="AMINOTRANSFERASE CLASS III"/>
    <property type="match status" value="1"/>
</dbReference>
<keyword evidence="4 5" id="KW-0663">Pyridoxal phosphate</keyword>
<reference evidence="6 9" key="2">
    <citation type="submission" date="2019-10" db="EMBL/GenBank/DDBJ databases">
        <title>Prolixibacter strains distinguished by the presence of nitrate reductase genes were adept at nitrate-dependent anaerobic corrosion of metallic iron and carbon steel.</title>
        <authorList>
            <person name="Iino T."/>
            <person name="Shono N."/>
            <person name="Ito K."/>
            <person name="Nakamura R."/>
            <person name="Sueoka K."/>
            <person name="Harayama S."/>
            <person name="Ohkuma M."/>
        </authorList>
    </citation>
    <scope>NUCLEOTIDE SEQUENCE [LARGE SCALE GENOMIC DNA]</scope>
    <source>
        <strain evidence="6 9">MIC1-1</strain>
    </source>
</reference>
<dbReference type="PANTHER" id="PTHR11986:SF79">
    <property type="entry name" value="ACETYLORNITHINE AMINOTRANSFERASE, MITOCHONDRIAL"/>
    <property type="match status" value="1"/>
</dbReference>
<dbReference type="EMBL" id="PYGC01000001">
    <property type="protein sequence ID" value="PSK85274.1"/>
    <property type="molecule type" value="Genomic_DNA"/>
</dbReference>
<dbReference type="RefSeq" id="WP_106540330.1">
    <property type="nucleotide sequence ID" value="NZ_BLAU01000001.1"/>
</dbReference>
<dbReference type="AlphaFoldDB" id="A0A2P8CJY7"/>
<evidence type="ECO:0000313" key="9">
    <source>
        <dbReference type="Proteomes" id="UP000396862"/>
    </source>
</evidence>
<dbReference type="Pfam" id="PF00202">
    <property type="entry name" value="Aminotran_3"/>
    <property type="match status" value="1"/>
</dbReference>
<keyword evidence="3 7" id="KW-0808">Transferase</keyword>
<dbReference type="GO" id="GO:0042802">
    <property type="term" value="F:identical protein binding"/>
    <property type="evidence" value="ECO:0007669"/>
    <property type="project" value="TreeGrafter"/>
</dbReference>
<comment type="similarity">
    <text evidence="5">Belongs to the class-III pyridoxal-phosphate-dependent aminotransferase family.</text>
</comment>